<accession>A0ABQ8TWH8</accession>
<reference evidence="1 2" key="1">
    <citation type="journal article" date="2022" name="Allergy">
        <title>Genome assembly and annotation of Periplaneta americana reveal a comprehensive cockroach allergen profile.</title>
        <authorList>
            <person name="Wang L."/>
            <person name="Xiong Q."/>
            <person name="Saelim N."/>
            <person name="Wang L."/>
            <person name="Nong W."/>
            <person name="Wan A.T."/>
            <person name="Shi M."/>
            <person name="Liu X."/>
            <person name="Cao Q."/>
            <person name="Hui J.H.L."/>
            <person name="Sookrung N."/>
            <person name="Leung T.F."/>
            <person name="Tungtrongchitr A."/>
            <person name="Tsui S.K.W."/>
        </authorList>
    </citation>
    <scope>NUCLEOTIDE SEQUENCE [LARGE SCALE GENOMIC DNA]</scope>
    <source>
        <strain evidence="1">PWHHKU_190912</strain>
    </source>
</reference>
<keyword evidence="2" id="KW-1185">Reference proteome</keyword>
<gene>
    <name evidence="1" type="ORF">ANN_01620</name>
</gene>
<protein>
    <submittedName>
        <fullName evidence="1">Uncharacterized protein</fullName>
    </submittedName>
</protein>
<dbReference type="EMBL" id="JAJSOF020000003">
    <property type="protein sequence ID" value="KAJ4450213.1"/>
    <property type="molecule type" value="Genomic_DNA"/>
</dbReference>
<organism evidence="1 2">
    <name type="scientific">Periplaneta americana</name>
    <name type="common">American cockroach</name>
    <name type="synonym">Blatta americana</name>
    <dbReference type="NCBI Taxonomy" id="6978"/>
    <lineage>
        <taxon>Eukaryota</taxon>
        <taxon>Metazoa</taxon>
        <taxon>Ecdysozoa</taxon>
        <taxon>Arthropoda</taxon>
        <taxon>Hexapoda</taxon>
        <taxon>Insecta</taxon>
        <taxon>Pterygota</taxon>
        <taxon>Neoptera</taxon>
        <taxon>Polyneoptera</taxon>
        <taxon>Dictyoptera</taxon>
        <taxon>Blattodea</taxon>
        <taxon>Blattoidea</taxon>
        <taxon>Blattidae</taxon>
        <taxon>Blattinae</taxon>
        <taxon>Periplaneta</taxon>
    </lineage>
</organism>
<evidence type="ECO:0000313" key="1">
    <source>
        <dbReference type="EMBL" id="KAJ4450213.1"/>
    </source>
</evidence>
<sequence length="66" mass="7380">MSGLCEDGNELPGSLKAICKIYSIDEISDSEMVFGEMRQGFAMLLPDIRFTVRKSRKIIQPAMVIV</sequence>
<dbReference type="Proteomes" id="UP001148838">
    <property type="component" value="Unassembled WGS sequence"/>
</dbReference>
<name>A0ABQ8TWH8_PERAM</name>
<proteinExistence type="predicted"/>
<comment type="caution">
    <text evidence="1">The sequence shown here is derived from an EMBL/GenBank/DDBJ whole genome shotgun (WGS) entry which is preliminary data.</text>
</comment>
<evidence type="ECO:0000313" key="2">
    <source>
        <dbReference type="Proteomes" id="UP001148838"/>
    </source>
</evidence>